<evidence type="ECO:0000256" key="3">
    <source>
        <dbReference type="SAM" id="Coils"/>
    </source>
</evidence>
<evidence type="ECO:0000256" key="2">
    <source>
        <dbReference type="ARBA" id="ARBA00023204"/>
    </source>
</evidence>
<dbReference type="Pfam" id="PF13589">
    <property type="entry name" value="HATPase_c_3"/>
    <property type="match status" value="1"/>
</dbReference>
<dbReference type="PANTHER" id="PTHR23336">
    <property type="entry name" value="ZINC FINGER CW-TYPE COILED-COIL DOMAIN PROTEIN 3"/>
    <property type="match status" value="1"/>
</dbReference>
<keyword evidence="6" id="KW-1185">Reference proteome</keyword>
<dbReference type="GO" id="GO:0006281">
    <property type="term" value="P:DNA repair"/>
    <property type="evidence" value="ECO:0007669"/>
    <property type="project" value="UniProtKB-KW"/>
</dbReference>
<protein>
    <recommendedName>
        <fullName evidence="4">Morc S5 domain-containing protein</fullName>
    </recommendedName>
</protein>
<dbReference type="EMBL" id="JACMSC010000008">
    <property type="protein sequence ID" value="KAG6511112.1"/>
    <property type="molecule type" value="Genomic_DNA"/>
</dbReference>
<keyword evidence="3" id="KW-0175">Coiled coil</keyword>
<gene>
    <name evidence="5" type="ORF">ZIOFF_029166</name>
</gene>
<evidence type="ECO:0000259" key="4">
    <source>
        <dbReference type="Pfam" id="PF17942"/>
    </source>
</evidence>
<dbReference type="PANTHER" id="PTHR23336:SF44">
    <property type="entry name" value="PROTEIN MICRORCHIDIA 6"/>
    <property type="match status" value="1"/>
</dbReference>
<dbReference type="Pfam" id="PF17942">
    <property type="entry name" value="Morc6_S5"/>
    <property type="match status" value="1"/>
</dbReference>
<dbReference type="InterPro" id="IPR041006">
    <property type="entry name" value="Morc_S5"/>
</dbReference>
<comment type="caution">
    <text evidence="5">The sequence shown here is derived from an EMBL/GenBank/DDBJ whole genome shotgun (WGS) entry which is preliminary data.</text>
</comment>
<keyword evidence="1" id="KW-0227">DNA damage</keyword>
<dbReference type="AlphaFoldDB" id="A0A8J5GMA4"/>
<feature type="coiled-coil region" evidence="3">
    <location>
        <begin position="446"/>
        <end position="480"/>
    </location>
</feature>
<evidence type="ECO:0000313" key="6">
    <source>
        <dbReference type="Proteomes" id="UP000734854"/>
    </source>
</evidence>
<feature type="domain" description="Morc S5" evidence="4">
    <location>
        <begin position="216"/>
        <end position="314"/>
    </location>
</feature>
<dbReference type="Proteomes" id="UP000734854">
    <property type="component" value="Unassembled WGS sequence"/>
</dbReference>
<dbReference type="GO" id="GO:0016887">
    <property type="term" value="F:ATP hydrolysis activity"/>
    <property type="evidence" value="ECO:0007669"/>
    <property type="project" value="InterPro"/>
</dbReference>
<evidence type="ECO:0000256" key="1">
    <source>
        <dbReference type="ARBA" id="ARBA00022763"/>
    </source>
</evidence>
<organism evidence="5 6">
    <name type="scientific">Zingiber officinale</name>
    <name type="common">Ginger</name>
    <name type="synonym">Amomum zingiber</name>
    <dbReference type="NCBI Taxonomy" id="94328"/>
    <lineage>
        <taxon>Eukaryota</taxon>
        <taxon>Viridiplantae</taxon>
        <taxon>Streptophyta</taxon>
        <taxon>Embryophyta</taxon>
        <taxon>Tracheophyta</taxon>
        <taxon>Spermatophyta</taxon>
        <taxon>Magnoliopsida</taxon>
        <taxon>Liliopsida</taxon>
        <taxon>Zingiberales</taxon>
        <taxon>Zingiberaceae</taxon>
        <taxon>Zingiber</taxon>
    </lineage>
</organism>
<proteinExistence type="predicted"/>
<dbReference type="InterPro" id="IPR045261">
    <property type="entry name" value="MORC_ATPase"/>
</dbReference>
<dbReference type="GO" id="GO:0005634">
    <property type="term" value="C:nucleus"/>
    <property type="evidence" value="ECO:0007669"/>
    <property type="project" value="TreeGrafter"/>
</dbReference>
<accession>A0A8J5GMA4</accession>
<evidence type="ECO:0000313" key="5">
    <source>
        <dbReference type="EMBL" id="KAG6511112.1"/>
    </source>
</evidence>
<name>A0A8J5GMA4_ZINOF</name>
<reference evidence="5 6" key="1">
    <citation type="submission" date="2020-08" db="EMBL/GenBank/DDBJ databases">
        <title>Plant Genome Project.</title>
        <authorList>
            <person name="Zhang R.-G."/>
        </authorList>
    </citation>
    <scope>NUCLEOTIDE SEQUENCE [LARGE SCALE GENOMIC DNA]</scope>
    <source>
        <tissue evidence="5">Rhizome</tissue>
    </source>
</reference>
<sequence length="506" mass="56841">MENSGEISEKQMKYTASSIGATYQTPSLNSCINEAMIGEVVSSTGSYAPLSGRFWSAGDYEDQPNTQSTSHNDGGGMDPILLRRCMSFGFSNKEASSSIGQYGNGFKTSTMRLGADAIVFTRCMKRSVLTQSVGLLSYTFLRQEAYNDVVVPAVDYSFDPSHGVLTKLFHNSEEQFFSNLSVLLKWSPFLTENGLLENFNDMGSHGTKIIIYNLWHNDTGETELDFETDEKAEVVTTIGFLKEFPHVNVHGFNIYYMNRLILPFHHVASHRGKGVVGVLEVNYLKPTHDKQGFERSSLYEKLETRLKQMTYEYWAHHSHLVGYEKKIPGSAAHQSVAHPLHPSSGCSIMPIPVNTSTTSIDTTCMVSIPGKSIINHNASSVLGMKRRPEESIEKKESPRKQTHYSLGKDAIEETKFQSEASNSAGWQKGVDIKALIQENIEAHEECLEHERIQKELLCKVEKLKQELEQVQHHFTKLSNELIMNGSKMEACVKFESDNKFLKGFYV</sequence>
<keyword evidence="2" id="KW-0234">DNA repair</keyword>